<protein>
    <submittedName>
        <fullName evidence="1">Uncharacterized protein</fullName>
    </submittedName>
</protein>
<name>A0A6A6BFD9_9PEZI</name>
<dbReference type="RefSeq" id="XP_033397737.1">
    <property type="nucleotide sequence ID" value="XM_033538096.1"/>
</dbReference>
<accession>A0A6A6BFD9</accession>
<gene>
    <name evidence="1" type="ORF">K452DRAFT_24848</name>
</gene>
<dbReference type="Proteomes" id="UP000799438">
    <property type="component" value="Unassembled WGS sequence"/>
</dbReference>
<organism evidence="1 2">
    <name type="scientific">Aplosporella prunicola CBS 121167</name>
    <dbReference type="NCBI Taxonomy" id="1176127"/>
    <lineage>
        <taxon>Eukaryota</taxon>
        <taxon>Fungi</taxon>
        <taxon>Dikarya</taxon>
        <taxon>Ascomycota</taxon>
        <taxon>Pezizomycotina</taxon>
        <taxon>Dothideomycetes</taxon>
        <taxon>Dothideomycetes incertae sedis</taxon>
        <taxon>Botryosphaeriales</taxon>
        <taxon>Aplosporellaceae</taxon>
        <taxon>Aplosporella</taxon>
    </lineage>
</organism>
<evidence type="ECO:0000313" key="2">
    <source>
        <dbReference type="Proteomes" id="UP000799438"/>
    </source>
</evidence>
<sequence length="115" mass="12005">MCAPATAATLRDGVCTAAPVLADWRALAQEVLLLSPTHTLVAVASPSHDGDLLHPDALKGAALRGGLIRVDAAIVSPDRHQAAVLTDVLRPRGSIGGSKMLRQCQVIVVRALKCR</sequence>
<dbReference type="EMBL" id="ML995485">
    <property type="protein sequence ID" value="KAF2142025.1"/>
    <property type="molecule type" value="Genomic_DNA"/>
</dbReference>
<proteinExistence type="predicted"/>
<dbReference type="GeneID" id="54295592"/>
<keyword evidence="2" id="KW-1185">Reference proteome</keyword>
<reference evidence="1" key="1">
    <citation type="journal article" date="2020" name="Stud. Mycol.">
        <title>101 Dothideomycetes genomes: a test case for predicting lifestyles and emergence of pathogens.</title>
        <authorList>
            <person name="Haridas S."/>
            <person name="Albert R."/>
            <person name="Binder M."/>
            <person name="Bloem J."/>
            <person name="Labutti K."/>
            <person name="Salamov A."/>
            <person name="Andreopoulos B."/>
            <person name="Baker S."/>
            <person name="Barry K."/>
            <person name="Bills G."/>
            <person name="Bluhm B."/>
            <person name="Cannon C."/>
            <person name="Castanera R."/>
            <person name="Culley D."/>
            <person name="Daum C."/>
            <person name="Ezra D."/>
            <person name="Gonzalez J."/>
            <person name="Henrissat B."/>
            <person name="Kuo A."/>
            <person name="Liang C."/>
            <person name="Lipzen A."/>
            <person name="Lutzoni F."/>
            <person name="Magnuson J."/>
            <person name="Mondo S."/>
            <person name="Nolan M."/>
            <person name="Ohm R."/>
            <person name="Pangilinan J."/>
            <person name="Park H.-J."/>
            <person name="Ramirez L."/>
            <person name="Alfaro M."/>
            <person name="Sun H."/>
            <person name="Tritt A."/>
            <person name="Yoshinaga Y."/>
            <person name="Zwiers L.-H."/>
            <person name="Turgeon B."/>
            <person name="Goodwin S."/>
            <person name="Spatafora J."/>
            <person name="Crous P."/>
            <person name="Grigoriev I."/>
        </authorList>
    </citation>
    <scope>NUCLEOTIDE SEQUENCE</scope>
    <source>
        <strain evidence="1">CBS 121167</strain>
    </source>
</reference>
<evidence type="ECO:0000313" key="1">
    <source>
        <dbReference type="EMBL" id="KAF2142025.1"/>
    </source>
</evidence>
<dbReference type="AlphaFoldDB" id="A0A6A6BFD9"/>